<evidence type="ECO:0000256" key="1">
    <source>
        <dbReference type="SAM" id="Phobius"/>
    </source>
</evidence>
<evidence type="ECO:0000313" key="3">
    <source>
        <dbReference type="Proteomes" id="UP000244809"/>
    </source>
</evidence>
<dbReference type="RefSeq" id="WP_034174205.1">
    <property type="nucleotide sequence ID" value="NZ_CADEUB010000012.1"/>
</dbReference>
<evidence type="ECO:0000313" key="2">
    <source>
        <dbReference type="EMBL" id="AWG30945.1"/>
    </source>
</evidence>
<dbReference type="Proteomes" id="UP000244809">
    <property type="component" value="Chromosome 3"/>
</dbReference>
<evidence type="ECO:0008006" key="4">
    <source>
        <dbReference type="Google" id="ProtNLM"/>
    </source>
</evidence>
<dbReference type="EMBL" id="CP021069">
    <property type="protein sequence ID" value="AWG30945.1"/>
    <property type="molecule type" value="Genomic_DNA"/>
</dbReference>
<protein>
    <recommendedName>
        <fullName evidence="4">Transmembrane protein</fullName>
    </recommendedName>
</protein>
<sequence length="119" mass="12595">MNGWMRIWVVLSAVFLLIGTAASVATYRSDSAWFPACRAAIDSGDWSRGGGFQGSCWPSVANAASAEAARAALDSRARGLVANSVEGALITWLMPSALLGALFLAVGWIRRGFHRPAAR</sequence>
<accession>A0AAD0J1M7</accession>
<name>A0AAD0J1M7_9BURK</name>
<proteinExistence type="predicted"/>
<keyword evidence="1" id="KW-0812">Transmembrane</keyword>
<dbReference type="AlphaFoldDB" id="A0AAD0J1M7"/>
<reference evidence="2 3" key="1">
    <citation type="submission" date="2017-04" db="EMBL/GenBank/DDBJ databases">
        <title>Complete genome sequence of Burkholderia cenocepacia PC184 Midwest clone.</title>
        <authorList>
            <person name="Mulks M.H."/>
            <person name="Cooper V.S."/>
        </authorList>
    </citation>
    <scope>NUCLEOTIDE SEQUENCE [LARGE SCALE GENOMIC DNA]</scope>
    <source>
        <strain evidence="2 3">PC184 Mulks</strain>
    </source>
</reference>
<keyword evidence="1" id="KW-1133">Transmembrane helix</keyword>
<feature type="transmembrane region" description="Helical" evidence="1">
    <location>
        <begin position="89"/>
        <end position="109"/>
    </location>
</feature>
<organism evidence="2 3">
    <name type="scientific">Burkholderia cenocepacia</name>
    <dbReference type="NCBI Taxonomy" id="95486"/>
    <lineage>
        <taxon>Bacteria</taxon>
        <taxon>Pseudomonadati</taxon>
        <taxon>Pseudomonadota</taxon>
        <taxon>Betaproteobacteria</taxon>
        <taxon>Burkholderiales</taxon>
        <taxon>Burkholderiaceae</taxon>
        <taxon>Burkholderia</taxon>
        <taxon>Burkholderia cepacia complex</taxon>
    </lineage>
</organism>
<gene>
    <name evidence="2" type="ORF">B9Z07_18935</name>
</gene>
<keyword evidence="1" id="KW-0472">Membrane</keyword>